<dbReference type="OrthoDB" id="6368326at2"/>
<feature type="transmembrane region" description="Helical" evidence="6">
    <location>
        <begin position="145"/>
        <end position="166"/>
    </location>
</feature>
<evidence type="ECO:0000256" key="4">
    <source>
        <dbReference type="ARBA" id="ARBA00022989"/>
    </source>
</evidence>
<dbReference type="InterPro" id="IPR050189">
    <property type="entry name" value="MFS_Efflux_Transporters"/>
</dbReference>
<keyword evidence="2" id="KW-1003">Cell membrane</keyword>
<protein>
    <submittedName>
        <fullName evidence="8">Cyanate permease</fullName>
    </submittedName>
</protein>
<name>A0A3D9LGN9_9MICC</name>
<dbReference type="PROSITE" id="PS50850">
    <property type="entry name" value="MFS"/>
    <property type="match status" value="1"/>
</dbReference>
<evidence type="ECO:0000256" key="6">
    <source>
        <dbReference type="SAM" id="Phobius"/>
    </source>
</evidence>
<feature type="transmembrane region" description="Helical" evidence="6">
    <location>
        <begin position="54"/>
        <end position="75"/>
    </location>
</feature>
<feature type="transmembrane region" description="Helical" evidence="6">
    <location>
        <begin position="116"/>
        <end position="133"/>
    </location>
</feature>
<keyword evidence="5 6" id="KW-0472">Membrane</keyword>
<dbReference type="AlphaFoldDB" id="A0A3D9LGN9"/>
<dbReference type="RefSeq" id="WP_115932850.1">
    <property type="nucleotide sequence ID" value="NZ_QREH01000001.1"/>
</dbReference>
<keyword evidence="9" id="KW-1185">Reference proteome</keyword>
<feature type="transmembrane region" description="Helical" evidence="6">
    <location>
        <begin position="172"/>
        <end position="192"/>
    </location>
</feature>
<evidence type="ECO:0000313" key="8">
    <source>
        <dbReference type="EMBL" id="REE05000.1"/>
    </source>
</evidence>
<dbReference type="PANTHER" id="PTHR43124">
    <property type="entry name" value="PURINE EFFLUX PUMP PBUE"/>
    <property type="match status" value="1"/>
</dbReference>
<feature type="transmembrane region" description="Helical" evidence="6">
    <location>
        <begin position="212"/>
        <end position="232"/>
    </location>
</feature>
<dbReference type="Pfam" id="PF07690">
    <property type="entry name" value="MFS_1"/>
    <property type="match status" value="1"/>
</dbReference>
<evidence type="ECO:0000256" key="1">
    <source>
        <dbReference type="ARBA" id="ARBA00004651"/>
    </source>
</evidence>
<dbReference type="Gene3D" id="1.20.1250.20">
    <property type="entry name" value="MFS general substrate transporter like domains"/>
    <property type="match status" value="1"/>
</dbReference>
<dbReference type="GO" id="GO:0022857">
    <property type="term" value="F:transmembrane transporter activity"/>
    <property type="evidence" value="ECO:0007669"/>
    <property type="project" value="InterPro"/>
</dbReference>
<keyword evidence="4 6" id="KW-1133">Transmembrane helix</keyword>
<feature type="transmembrane region" description="Helical" evidence="6">
    <location>
        <begin position="350"/>
        <end position="375"/>
    </location>
</feature>
<feature type="transmembrane region" description="Helical" evidence="6">
    <location>
        <begin position="252"/>
        <end position="272"/>
    </location>
</feature>
<reference evidence="8 9" key="1">
    <citation type="submission" date="2018-07" db="EMBL/GenBank/DDBJ databases">
        <title>Sequencing the genomes of 1000 actinobacteria strains.</title>
        <authorList>
            <person name="Klenk H.-P."/>
        </authorList>
    </citation>
    <scope>NUCLEOTIDE SEQUENCE [LARGE SCALE GENOMIC DNA]</scope>
    <source>
        <strain evidence="8 9">DSM 14442</strain>
    </source>
</reference>
<feature type="transmembrane region" description="Helical" evidence="6">
    <location>
        <begin position="308"/>
        <end position="329"/>
    </location>
</feature>
<evidence type="ECO:0000256" key="5">
    <source>
        <dbReference type="ARBA" id="ARBA00023136"/>
    </source>
</evidence>
<comment type="caution">
    <text evidence="8">The sequence shown here is derived from an EMBL/GenBank/DDBJ whole genome shotgun (WGS) entry which is preliminary data.</text>
</comment>
<gene>
    <name evidence="8" type="ORF">C8E99_2859</name>
</gene>
<dbReference type="Proteomes" id="UP000256727">
    <property type="component" value="Unassembled WGS sequence"/>
</dbReference>
<evidence type="ECO:0000256" key="2">
    <source>
        <dbReference type="ARBA" id="ARBA00022475"/>
    </source>
</evidence>
<dbReference type="GO" id="GO:0005886">
    <property type="term" value="C:plasma membrane"/>
    <property type="evidence" value="ECO:0007669"/>
    <property type="project" value="UniProtKB-SubCell"/>
</dbReference>
<proteinExistence type="predicted"/>
<feature type="transmembrane region" description="Helical" evidence="6">
    <location>
        <begin position="284"/>
        <end position="302"/>
    </location>
</feature>
<evidence type="ECO:0000313" key="9">
    <source>
        <dbReference type="Proteomes" id="UP000256727"/>
    </source>
</evidence>
<dbReference type="EMBL" id="QREH01000001">
    <property type="protein sequence ID" value="REE05000.1"/>
    <property type="molecule type" value="Genomic_DNA"/>
</dbReference>
<keyword evidence="3 6" id="KW-0812">Transmembrane</keyword>
<comment type="subcellular location">
    <subcellularLocation>
        <location evidence="1">Cell membrane</location>
        <topology evidence="1">Multi-pass membrane protein</topology>
    </subcellularLocation>
</comment>
<organism evidence="8 9">
    <name type="scientific">Citricoccus muralis</name>
    <dbReference type="NCBI Taxonomy" id="169134"/>
    <lineage>
        <taxon>Bacteria</taxon>
        <taxon>Bacillati</taxon>
        <taxon>Actinomycetota</taxon>
        <taxon>Actinomycetes</taxon>
        <taxon>Micrococcales</taxon>
        <taxon>Micrococcaceae</taxon>
        <taxon>Citricoccus</taxon>
    </lineage>
</organism>
<dbReference type="SUPFAM" id="SSF103473">
    <property type="entry name" value="MFS general substrate transporter"/>
    <property type="match status" value="1"/>
</dbReference>
<evidence type="ECO:0000256" key="3">
    <source>
        <dbReference type="ARBA" id="ARBA00022692"/>
    </source>
</evidence>
<dbReference type="InterPro" id="IPR036259">
    <property type="entry name" value="MFS_trans_sf"/>
</dbReference>
<feature type="domain" description="Major facilitator superfamily (MFS) profile" evidence="7">
    <location>
        <begin position="18"/>
        <end position="405"/>
    </location>
</feature>
<accession>A0A3D9LGN9</accession>
<dbReference type="InterPro" id="IPR020846">
    <property type="entry name" value="MFS_dom"/>
</dbReference>
<sequence length="414" mass="43308">MNAPSGVDAAQPARTRFSWIPIVIAGVAAAMHIWKLPEALSFVQDDLGMTLIESGVLLGIVQVGSMALGLAISLFSEVLGLRRTLLIGLSLLTVGSLAGAFAETTGFLMATRALEGVGFLMATVVAPPLIRLITPPARTNIAMGWWGSFQGLATFVAVLASTLLLTSVSWQVWWVVMAVVTAATIPLIVVFVPPPPSDRDSNVRLAARRVGATVKTLTPWMAGIVFACYTLQWGSVIGFLPTIFDEAGVGGLWPGIFTAIVGGVNGVGNILTGRLHQRGIPMRRLVLIGLATMGVASIITFAPDWSGVPGGLVVQILAVTLFSGVGALVPASLNRIAVDIAPPNGSGAAAMGLMVQIYNGANFVGPIILATIATAAGSWHFSWVMTVSATLLGILLAWRFLSARRLGIDFQHRG</sequence>
<feature type="transmembrane region" description="Helical" evidence="6">
    <location>
        <begin position="17"/>
        <end position="34"/>
    </location>
</feature>
<dbReference type="PANTHER" id="PTHR43124:SF3">
    <property type="entry name" value="CHLORAMPHENICOL EFFLUX PUMP RV0191"/>
    <property type="match status" value="1"/>
</dbReference>
<evidence type="ECO:0000259" key="7">
    <source>
        <dbReference type="PROSITE" id="PS50850"/>
    </source>
</evidence>
<feature type="transmembrane region" description="Helical" evidence="6">
    <location>
        <begin position="87"/>
        <end position="110"/>
    </location>
</feature>
<feature type="transmembrane region" description="Helical" evidence="6">
    <location>
        <begin position="381"/>
        <end position="401"/>
    </location>
</feature>
<dbReference type="InterPro" id="IPR011701">
    <property type="entry name" value="MFS"/>
</dbReference>